<dbReference type="Proteomes" id="UP000002279">
    <property type="component" value="Unplaced"/>
</dbReference>
<comment type="catalytic activity">
    <reaction evidence="11">
        <text>a 1,2-diacyl-sn-glycero-3-phosphocholine + H2O = a 1-acyl-sn-glycero-3-phosphocholine + a fatty acid + H(+)</text>
        <dbReference type="Rhea" id="RHEA:15801"/>
        <dbReference type="ChEBI" id="CHEBI:15377"/>
        <dbReference type="ChEBI" id="CHEBI:15378"/>
        <dbReference type="ChEBI" id="CHEBI:28868"/>
        <dbReference type="ChEBI" id="CHEBI:57643"/>
        <dbReference type="ChEBI" id="CHEBI:58168"/>
        <dbReference type="EC" id="3.1.1.4"/>
    </reaction>
    <physiologicalReaction direction="left-to-right" evidence="11">
        <dbReference type="Rhea" id="RHEA:15802"/>
    </physiologicalReaction>
</comment>
<reference evidence="18" key="2">
    <citation type="submission" date="2025-09" db="UniProtKB">
        <authorList>
            <consortium name="Ensembl"/>
        </authorList>
    </citation>
    <scope>IDENTIFICATION</scope>
    <source>
        <strain evidence="18">Glennie</strain>
    </source>
</reference>
<dbReference type="GO" id="GO:0071236">
    <property type="term" value="P:cellular response to antibiotic"/>
    <property type="evidence" value="ECO:0007669"/>
    <property type="project" value="Ensembl"/>
</dbReference>
<feature type="domain" description="C2" evidence="16">
    <location>
        <begin position="14"/>
        <end position="136"/>
    </location>
</feature>
<evidence type="ECO:0000256" key="1">
    <source>
        <dbReference type="ARBA" id="ARBA00004170"/>
    </source>
</evidence>
<keyword evidence="6 13" id="KW-0378">Hydrolase</keyword>
<evidence type="ECO:0000256" key="8">
    <source>
        <dbReference type="ARBA" id="ARBA00022963"/>
    </source>
</evidence>
<dbReference type="InParanoid" id="A0A6I8MX83"/>
<keyword evidence="19" id="KW-1185">Reference proteome</keyword>
<dbReference type="GO" id="GO:0047498">
    <property type="term" value="F:calcium-dependent phospholipase A2 activity"/>
    <property type="evidence" value="ECO:0000318"/>
    <property type="project" value="GO_Central"/>
</dbReference>
<dbReference type="InterPro" id="IPR000008">
    <property type="entry name" value="C2_dom"/>
</dbReference>
<dbReference type="EC" id="3.1.1.4" evidence="3 14"/>
<dbReference type="InterPro" id="IPR002642">
    <property type="entry name" value="LysoPLipase_cat_dom"/>
</dbReference>
<dbReference type="GO" id="GO:0050482">
    <property type="term" value="P:arachidonate secretion"/>
    <property type="evidence" value="ECO:0007669"/>
    <property type="project" value="Ensembl"/>
</dbReference>
<dbReference type="GO" id="GO:0001516">
    <property type="term" value="P:prostaglandin biosynthetic process"/>
    <property type="evidence" value="ECO:0007669"/>
    <property type="project" value="Ensembl"/>
</dbReference>
<dbReference type="PANTHER" id="PTHR10728">
    <property type="entry name" value="CYTOSOLIC PHOSPHOLIPASE A2"/>
    <property type="match status" value="1"/>
</dbReference>
<evidence type="ECO:0000256" key="5">
    <source>
        <dbReference type="ARBA" id="ARBA00022723"/>
    </source>
</evidence>
<evidence type="ECO:0000256" key="15">
    <source>
        <dbReference type="SAM" id="MobiDB-lite"/>
    </source>
</evidence>
<gene>
    <name evidence="18" type="primary">PLA2G4F</name>
</gene>
<dbReference type="SMART" id="SM00022">
    <property type="entry name" value="PLAc"/>
    <property type="match status" value="1"/>
</dbReference>
<dbReference type="PROSITE" id="PS51210">
    <property type="entry name" value="PLA2C"/>
    <property type="match status" value="1"/>
</dbReference>
<keyword evidence="7 14" id="KW-0106">Calcium</keyword>
<name>A0A6I8MX83_ORNAN</name>
<evidence type="ECO:0000256" key="10">
    <source>
        <dbReference type="ARBA" id="ARBA00023136"/>
    </source>
</evidence>
<dbReference type="Gene3D" id="2.60.40.150">
    <property type="entry name" value="C2 domain"/>
    <property type="match status" value="1"/>
</dbReference>
<dbReference type="CDD" id="cd04036">
    <property type="entry name" value="C2_cPLA2"/>
    <property type="match status" value="1"/>
</dbReference>
<reference evidence="18" key="1">
    <citation type="submission" date="2025-08" db="UniProtKB">
        <authorList>
            <consortium name="Ensembl"/>
        </authorList>
    </citation>
    <scope>IDENTIFICATION</scope>
    <source>
        <strain evidence="18">Glennie</strain>
    </source>
</reference>
<evidence type="ECO:0000256" key="13">
    <source>
        <dbReference type="PROSITE-ProRule" id="PRU00555"/>
    </source>
</evidence>
<evidence type="ECO:0000256" key="4">
    <source>
        <dbReference type="ARBA" id="ARBA00022490"/>
    </source>
</evidence>
<dbReference type="Pfam" id="PF18695">
    <property type="entry name" value="cPLA2_C2"/>
    <property type="match status" value="1"/>
</dbReference>
<evidence type="ECO:0000256" key="12">
    <source>
        <dbReference type="ARBA" id="ARBA00048373"/>
    </source>
</evidence>
<organism evidence="18 19">
    <name type="scientific">Ornithorhynchus anatinus</name>
    <name type="common">Duckbill platypus</name>
    <dbReference type="NCBI Taxonomy" id="9258"/>
    <lineage>
        <taxon>Eukaryota</taxon>
        <taxon>Metazoa</taxon>
        <taxon>Chordata</taxon>
        <taxon>Craniata</taxon>
        <taxon>Vertebrata</taxon>
        <taxon>Euteleostomi</taxon>
        <taxon>Mammalia</taxon>
        <taxon>Monotremata</taxon>
        <taxon>Ornithorhynchidae</taxon>
        <taxon>Ornithorhynchus</taxon>
    </lineage>
</organism>
<evidence type="ECO:0000256" key="11">
    <source>
        <dbReference type="ARBA" id="ARBA00023422"/>
    </source>
</evidence>
<dbReference type="GO" id="GO:0032587">
    <property type="term" value="C:ruffle membrane"/>
    <property type="evidence" value="ECO:0000318"/>
    <property type="project" value="GO_Central"/>
</dbReference>
<dbReference type="FunFam" id="2.60.40.150:FF:000030">
    <property type="entry name" value="Phospholipase A2"/>
    <property type="match status" value="1"/>
</dbReference>
<evidence type="ECO:0000256" key="6">
    <source>
        <dbReference type="ARBA" id="ARBA00022801"/>
    </source>
</evidence>
<dbReference type="OMA" id="PMRLKTR"/>
<dbReference type="SUPFAM" id="SSF49562">
    <property type="entry name" value="C2 domain (Calcium/lipid-binding domain, CaLB)"/>
    <property type="match status" value="1"/>
</dbReference>
<evidence type="ECO:0000256" key="9">
    <source>
        <dbReference type="ARBA" id="ARBA00023098"/>
    </source>
</evidence>
<dbReference type="GeneTree" id="ENSGT01030000234606"/>
<evidence type="ECO:0000256" key="7">
    <source>
        <dbReference type="ARBA" id="ARBA00022837"/>
    </source>
</evidence>
<evidence type="ECO:0000259" key="16">
    <source>
        <dbReference type="PROSITE" id="PS50004"/>
    </source>
</evidence>
<dbReference type="InterPro" id="IPR041847">
    <property type="entry name" value="C2_cPLA2"/>
</dbReference>
<protein>
    <recommendedName>
        <fullName evidence="3 14">Phospholipase A2</fullName>
        <ecNumber evidence="3 14">3.1.1.4</ecNumber>
    </recommendedName>
</protein>
<dbReference type="InterPro" id="IPR035892">
    <property type="entry name" value="C2_domain_sf"/>
</dbReference>
<dbReference type="GO" id="GO:0031982">
    <property type="term" value="C:vesicle"/>
    <property type="evidence" value="ECO:0000318"/>
    <property type="project" value="GO_Central"/>
</dbReference>
<dbReference type="FunCoup" id="A0A6I8MX83">
    <property type="interactions" value="783"/>
</dbReference>
<comment type="catalytic activity">
    <reaction evidence="12">
        <text>1-hexadecanoyl-2-(5Z,8Z,11Z,14Z-eicosatetraenoyl)-sn-glycero-3-phosphocholine + H2O = 1-hexadecanoyl-sn-glycero-3-phosphocholine + (5Z,8Z,11Z,14Z)-eicosatetraenoate + H(+)</text>
        <dbReference type="Rhea" id="RHEA:40427"/>
        <dbReference type="ChEBI" id="CHEBI:15377"/>
        <dbReference type="ChEBI" id="CHEBI:15378"/>
        <dbReference type="ChEBI" id="CHEBI:32395"/>
        <dbReference type="ChEBI" id="CHEBI:72998"/>
        <dbReference type="ChEBI" id="CHEBI:73003"/>
    </reaction>
    <physiologicalReaction direction="left-to-right" evidence="12">
        <dbReference type="Rhea" id="RHEA:40428"/>
    </physiologicalReaction>
</comment>
<dbReference type="Pfam" id="PF01735">
    <property type="entry name" value="PLA2_B"/>
    <property type="match status" value="1"/>
</dbReference>
<dbReference type="InterPro" id="IPR040723">
    <property type="entry name" value="cPLA2_C2"/>
</dbReference>
<dbReference type="InterPro" id="IPR016035">
    <property type="entry name" value="Acyl_Trfase/lysoPLipase"/>
</dbReference>
<dbReference type="Pfam" id="PF00168">
    <property type="entry name" value="C2"/>
    <property type="match status" value="1"/>
</dbReference>
<evidence type="ECO:0000256" key="14">
    <source>
        <dbReference type="RuleBase" id="RU362102"/>
    </source>
</evidence>
<dbReference type="PANTHER" id="PTHR10728:SF22">
    <property type="entry name" value="CYTOSOLIC PHOSPHOLIPASE A2 ZETA"/>
    <property type="match status" value="1"/>
</dbReference>
<feature type="region of interest" description="Disordered" evidence="15">
    <location>
        <begin position="241"/>
        <end position="269"/>
    </location>
</feature>
<dbReference type="GO" id="GO:0004622">
    <property type="term" value="F:phosphatidylcholine lysophospholipase activity"/>
    <property type="evidence" value="ECO:0007669"/>
    <property type="project" value="Ensembl"/>
</dbReference>
<comment type="subcellular location">
    <subcellularLocation>
        <location evidence="2">Cytoplasm</location>
        <location evidence="2">Cytosol</location>
    </subcellularLocation>
    <subcellularLocation>
        <location evidence="1">Membrane</location>
        <topology evidence="1">Peripheral membrane protein</topology>
    </subcellularLocation>
</comment>
<dbReference type="GO" id="GO:0005829">
    <property type="term" value="C:cytosol"/>
    <property type="evidence" value="ECO:0000318"/>
    <property type="project" value="GO_Central"/>
</dbReference>
<dbReference type="GO" id="GO:0005509">
    <property type="term" value="F:calcium ion binding"/>
    <property type="evidence" value="ECO:0000318"/>
    <property type="project" value="GO_Central"/>
</dbReference>
<dbReference type="GO" id="GO:0005544">
    <property type="term" value="F:calcium-dependent phospholipid binding"/>
    <property type="evidence" value="ECO:0000318"/>
    <property type="project" value="GO_Central"/>
</dbReference>
<dbReference type="Gene3D" id="3.40.1090.10">
    <property type="entry name" value="Cytosolic phospholipase A2 catalytic domain"/>
    <property type="match status" value="1"/>
</dbReference>
<dbReference type="SUPFAM" id="SSF52151">
    <property type="entry name" value="FabD/lysophospholipase-like"/>
    <property type="match status" value="1"/>
</dbReference>
<dbReference type="GO" id="GO:0046475">
    <property type="term" value="P:glycerophospholipid catabolic process"/>
    <property type="evidence" value="ECO:0000318"/>
    <property type="project" value="GO_Central"/>
</dbReference>
<evidence type="ECO:0000256" key="3">
    <source>
        <dbReference type="ARBA" id="ARBA00013278"/>
    </source>
</evidence>
<evidence type="ECO:0000256" key="2">
    <source>
        <dbReference type="ARBA" id="ARBA00004514"/>
    </source>
</evidence>
<dbReference type="Bgee" id="ENSOANG00000044735">
    <property type="expression patterns" value="Expressed in fibroblast and 5 other cell types or tissues"/>
</dbReference>
<proteinExistence type="predicted"/>
<accession>A0A6I8MX83</accession>
<dbReference type="Ensembl" id="ENSOANT00000070251.1">
    <property type="protein sequence ID" value="ENSOANP00000033306.1"/>
    <property type="gene ID" value="ENSOANG00000044735.1"/>
</dbReference>
<evidence type="ECO:0000313" key="18">
    <source>
        <dbReference type="Ensembl" id="ENSOANP00000033306.1"/>
    </source>
</evidence>
<comment type="domain">
    <text evidence="14">The N-terminal C2 domain associates with lipid membranes upon calcium binding.</text>
</comment>
<sequence length="866" mass="95765">MPGAALPRRLVATGLPLLAAGLFQRRDRRETHPYHDLRVKVLGARNIKGTDLLSEADCYVELRLPTASSLPARTRVIPNCSHPTWDETFLYRIHGAVKNVLELRLFDKDVLLSDHLSSLVFDLGGLRPGRVLRHTFRLSPSDSQELEVELSLEKSKMPPSPVVTNGVLVARPCLRVHGTVSGGAASPLHRDRQVKVGVPGAYEKPLLLPQPPGRSPPPAAFTFHVDAELRSELGLELRETRTVLQSGPSPEVESETSVPGRGAIPLSSLPLGRDVRQSVSLGEGQELDVRVKTEMSSGDLDVRLDLDLCDEEREFLQKRKEGVRRALQGVLGLSSAPHKEEVPVVAVLGSGGGTRAMTALYGSLAGLRDLGLLDAVTYVGGVSGSTWCLSTLYEDPSWSRLTLQTQTSRARAHACASKAGMWSKARLLYYSRELQARDGGAQSPSFIDLWALLVEYFLHRGENPAKLSEQQAALRDGQNPLPIYAGVNVRTNVSGQDFAEWCEFTPYEVGFPKYGAFVRTELFGSEFFMGRLMRRLPEPRICYLQGIWASAFAASLDEIFQELMGSGLSFLDSFRENVNVIGACQRLRLQDAAWLDAWLSTPQGPFSQALLGFFTSRVTSGESFNFTRGLCLHGDYLASQEFVIRKGSHPDTFPNRLTPTMDCLNLVDGGFAINSPFPLVLRPQRDVDVILSFDYSWEAPFEVLRLTEKYCLERALPFPRIQVDPQDLAQPRECYMFTEADDPRAPIVVHFPLVNRTFRTLRAPGAERKTAEDEAFGDFAVEGPDSPYGTTNFTYDPRDFDRLVTLSRYNVLNNAESLRQALQLGLMRRRGRIGAGGPCSRRGWDFSRVATGAGPRAPEPATPRAG</sequence>
<feature type="domain" description="PLA2c" evidence="17">
    <location>
        <begin position="294"/>
        <end position="853"/>
    </location>
</feature>
<evidence type="ECO:0000259" key="17">
    <source>
        <dbReference type="PROSITE" id="PS51210"/>
    </source>
</evidence>
<keyword evidence="5 14" id="KW-0479">Metal-binding</keyword>
<dbReference type="PROSITE" id="PS50004">
    <property type="entry name" value="C2"/>
    <property type="match status" value="1"/>
</dbReference>
<keyword evidence="8 13" id="KW-0442">Lipid degradation</keyword>
<dbReference type="AlphaFoldDB" id="A0A6I8MX83"/>
<keyword evidence="9 13" id="KW-0443">Lipid metabolism</keyword>
<dbReference type="SMART" id="SM00239">
    <property type="entry name" value="C2"/>
    <property type="match status" value="1"/>
</dbReference>
<evidence type="ECO:0000313" key="19">
    <source>
        <dbReference type="Proteomes" id="UP000002279"/>
    </source>
</evidence>
<keyword evidence="4 14" id="KW-0963">Cytoplasm</keyword>
<keyword evidence="10" id="KW-0472">Membrane</keyword>